<accession>A0A3A9K7U2</accession>
<reference evidence="2 3" key="1">
    <citation type="submission" date="2017-10" db="EMBL/GenBank/DDBJ databases">
        <title>Bacillus sp. nov., a halophilic bacterium isolated from a Keqin Lake.</title>
        <authorList>
            <person name="Wang H."/>
        </authorList>
    </citation>
    <scope>NUCLEOTIDE SEQUENCE [LARGE SCALE GENOMIC DNA]</scope>
    <source>
        <strain evidence="2 3">KCTC 13187</strain>
    </source>
</reference>
<dbReference type="OrthoDB" id="9793882at2"/>
<dbReference type="InterPro" id="IPR027275">
    <property type="entry name" value="PRC-brl_dom"/>
</dbReference>
<dbReference type="Pfam" id="PF05239">
    <property type="entry name" value="PRC"/>
    <property type="match status" value="1"/>
</dbReference>
<dbReference type="SUPFAM" id="SSF50346">
    <property type="entry name" value="PRC-barrel domain"/>
    <property type="match status" value="1"/>
</dbReference>
<dbReference type="EMBL" id="PDOE01000001">
    <property type="protein sequence ID" value="RKL68607.1"/>
    <property type="molecule type" value="Genomic_DNA"/>
</dbReference>
<dbReference type="GO" id="GO:0030077">
    <property type="term" value="C:plasma membrane light-harvesting complex"/>
    <property type="evidence" value="ECO:0007669"/>
    <property type="project" value="InterPro"/>
</dbReference>
<keyword evidence="3" id="KW-1185">Reference proteome</keyword>
<dbReference type="GO" id="GO:0019684">
    <property type="term" value="P:photosynthesis, light reaction"/>
    <property type="evidence" value="ECO:0007669"/>
    <property type="project" value="InterPro"/>
</dbReference>
<proteinExistence type="predicted"/>
<name>A0A3A9K7U2_9BACI</name>
<protein>
    <recommendedName>
        <fullName evidence="1">PRC-barrel domain-containing protein</fullName>
    </recommendedName>
</protein>
<dbReference type="AlphaFoldDB" id="A0A3A9K7U2"/>
<gene>
    <name evidence="2" type="ORF">CR203_00700</name>
</gene>
<evidence type="ECO:0000313" key="2">
    <source>
        <dbReference type="EMBL" id="RKL68607.1"/>
    </source>
</evidence>
<dbReference type="InterPro" id="IPR014747">
    <property type="entry name" value="Bac_photo_RC_H_C"/>
</dbReference>
<evidence type="ECO:0000313" key="3">
    <source>
        <dbReference type="Proteomes" id="UP000281498"/>
    </source>
</evidence>
<dbReference type="Gene3D" id="3.90.50.10">
    <property type="entry name" value="Photosynthetic Reaction Center, subunit H, domain 2"/>
    <property type="match status" value="1"/>
</dbReference>
<feature type="domain" description="PRC-barrel" evidence="1">
    <location>
        <begin position="41"/>
        <end position="87"/>
    </location>
</feature>
<comment type="caution">
    <text evidence="2">The sequence shown here is derived from an EMBL/GenBank/DDBJ whole genome shotgun (WGS) entry which is preliminary data.</text>
</comment>
<dbReference type="RefSeq" id="WP_110936754.1">
    <property type="nucleotide sequence ID" value="NZ_KZ614146.1"/>
</dbReference>
<evidence type="ECO:0000259" key="1">
    <source>
        <dbReference type="Pfam" id="PF05239"/>
    </source>
</evidence>
<sequence length="129" mass="14917">MTDTDLGSPDVSAEADLAQNENYSVHKAKNVMGYNLSVKNDVFGKVDNFLIDEKTFEIKYFIVDTKKWLPGGKKVLISTKWIDDVEWSVSQMSISVTREQIEEAPEYLKDMELSDNKEQELWMHYQKST</sequence>
<dbReference type="InterPro" id="IPR011033">
    <property type="entry name" value="PRC_barrel-like_sf"/>
</dbReference>
<organism evidence="2 3">
    <name type="scientific">Salipaludibacillus neizhouensis</name>
    <dbReference type="NCBI Taxonomy" id="885475"/>
    <lineage>
        <taxon>Bacteria</taxon>
        <taxon>Bacillati</taxon>
        <taxon>Bacillota</taxon>
        <taxon>Bacilli</taxon>
        <taxon>Bacillales</taxon>
        <taxon>Bacillaceae</taxon>
    </lineage>
</organism>
<dbReference type="Proteomes" id="UP000281498">
    <property type="component" value="Unassembled WGS sequence"/>
</dbReference>